<feature type="domain" description="NTF2-like N-terminal transpeptidase" evidence="7">
    <location>
        <begin position="50"/>
        <end position="155"/>
    </location>
</feature>
<evidence type="ECO:0000313" key="8">
    <source>
        <dbReference type="EMBL" id="MDA0163914.1"/>
    </source>
</evidence>
<comment type="caution">
    <text evidence="8">The sequence shown here is derived from an EMBL/GenBank/DDBJ whole genome shotgun (WGS) entry which is preliminary data.</text>
</comment>
<evidence type="ECO:0000256" key="2">
    <source>
        <dbReference type="ARBA" id="ARBA00007171"/>
    </source>
</evidence>
<evidence type="ECO:0000256" key="1">
    <source>
        <dbReference type="ARBA" id="ARBA00004370"/>
    </source>
</evidence>
<feature type="region of interest" description="Disordered" evidence="4">
    <location>
        <begin position="508"/>
        <end position="528"/>
    </location>
</feature>
<gene>
    <name evidence="8" type="ORF">OM076_26825</name>
</gene>
<keyword evidence="3" id="KW-0472">Membrane</keyword>
<dbReference type="Pfam" id="PF05223">
    <property type="entry name" value="MecA_N"/>
    <property type="match status" value="1"/>
</dbReference>
<dbReference type="GO" id="GO:0005886">
    <property type="term" value="C:plasma membrane"/>
    <property type="evidence" value="ECO:0007669"/>
    <property type="project" value="TreeGrafter"/>
</dbReference>
<dbReference type="Gene3D" id="3.40.710.10">
    <property type="entry name" value="DD-peptidase/beta-lactamase superfamily"/>
    <property type="match status" value="1"/>
</dbReference>
<proteinExistence type="inferred from homology"/>
<dbReference type="InterPro" id="IPR001460">
    <property type="entry name" value="PCN-bd_Tpept"/>
</dbReference>
<reference evidence="8" key="1">
    <citation type="submission" date="2022-10" db="EMBL/GenBank/DDBJ databases">
        <title>The WGS of Solirubrobacter ginsenosidimutans DSM 21036.</title>
        <authorList>
            <person name="Jiang Z."/>
        </authorList>
    </citation>
    <scope>NUCLEOTIDE SEQUENCE</scope>
    <source>
        <strain evidence="8">DSM 21036</strain>
    </source>
</reference>
<dbReference type="RefSeq" id="WP_270043161.1">
    <property type="nucleotide sequence ID" value="NZ_JAPDOD010000028.1"/>
</dbReference>
<dbReference type="InterPro" id="IPR007887">
    <property type="entry name" value="MecA_N"/>
</dbReference>
<dbReference type="GO" id="GO:0008658">
    <property type="term" value="F:penicillin binding"/>
    <property type="evidence" value="ECO:0007669"/>
    <property type="project" value="InterPro"/>
</dbReference>
<dbReference type="Pfam" id="PF03717">
    <property type="entry name" value="PBP_dimer"/>
    <property type="match status" value="1"/>
</dbReference>
<evidence type="ECO:0000259" key="6">
    <source>
        <dbReference type="Pfam" id="PF03717"/>
    </source>
</evidence>
<organism evidence="8 9">
    <name type="scientific">Solirubrobacter ginsenosidimutans</name>
    <dbReference type="NCBI Taxonomy" id="490573"/>
    <lineage>
        <taxon>Bacteria</taxon>
        <taxon>Bacillati</taxon>
        <taxon>Actinomycetota</taxon>
        <taxon>Thermoleophilia</taxon>
        <taxon>Solirubrobacterales</taxon>
        <taxon>Solirubrobacteraceae</taxon>
        <taxon>Solirubrobacter</taxon>
    </lineage>
</organism>
<dbReference type="SUPFAM" id="SSF56601">
    <property type="entry name" value="beta-lactamase/transpeptidase-like"/>
    <property type="match status" value="1"/>
</dbReference>
<feature type="domain" description="Penicillin-binding protein dimerisation" evidence="6">
    <location>
        <begin position="180"/>
        <end position="240"/>
    </location>
</feature>
<dbReference type="GO" id="GO:0071555">
    <property type="term" value="P:cell wall organization"/>
    <property type="evidence" value="ECO:0007669"/>
    <property type="project" value="TreeGrafter"/>
</dbReference>
<evidence type="ECO:0000259" key="5">
    <source>
        <dbReference type="Pfam" id="PF00905"/>
    </source>
</evidence>
<dbReference type="SUPFAM" id="SSF56519">
    <property type="entry name" value="Penicillin binding protein dimerisation domain"/>
    <property type="match status" value="1"/>
</dbReference>
<dbReference type="InterPro" id="IPR005311">
    <property type="entry name" value="PBP_dimer"/>
</dbReference>
<dbReference type="InterPro" id="IPR036138">
    <property type="entry name" value="PBP_dimer_sf"/>
</dbReference>
<dbReference type="GO" id="GO:0046677">
    <property type="term" value="P:response to antibiotic"/>
    <property type="evidence" value="ECO:0007669"/>
    <property type="project" value="InterPro"/>
</dbReference>
<dbReference type="PANTHER" id="PTHR30627">
    <property type="entry name" value="PEPTIDOGLYCAN D,D-TRANSPEPTIDASE"/>
    <property type="match status" value="1"/>
</dbReference>
<name>A0A9X3MWD0_9ACTN</name>
<comment type="similarity">
    <text evidence="2">Belongs to the transpeptidase family.</text>
</comment>
<evidence type="ECO:0000256" key="3">
    <source>
        <dbReference type="ARBA" id="ARBA00023136"/>
    </source>
</evidence>
<dbReference type="EMBL" id="JAPDOD010000028">
    <property type="protein sequence ID" value="MDA0163914.1"/>
    <property type="molecule type" value="Genomic_DNA"/>
</dbReference>
<evidence type="ECO:0000256" key="4">
    <source>
        <dbReference type="SAM" id="MobiDB-lite"/>
    </source>
</evidence>
<comment type="subcellular location">
    <subcellularLocation>
        <location evidence="1">Membrane</location>
    </subcellularLocation>
</comment>
<keyword evidence="9" id="KW-1185">Reference proteome</keyword>
<accession>A0A9X3MWD0</accession>
<dbReference type="InterPro" id="IPR050515">
    <property type="entry name" value="Beta-lactam/transpept"/>
</dbReference>
<sequence length="573" mass="59143">MTSSTPRSRPRRRRHAIADPRRFAPLAATALVALIAGVALGAGHVPAERKTATAFAEAWSRGDEKAMYALLSDDAKQRTSEARLQRTYKQAADTLTLTKVRAGRVVDDTTIPIALDTRLFGTLRGTLVLPMGDRKDADPGVDWRAELVYPGLRRGEKLRRETSLPPRATIEARDGTPLAKGPDRLSDLGPLASEIAGTVGPAPPARAAELAARGVPKGAAVGLTGLEREFDERLTGTPGGILFAGKRVLANVRAKQGEAVRTSIDTKIQRAAVEALAGRYGGIAVVSPQTGEVLALAGIASSAPQPPGSTFKIVTLAGVLQNKIAKRSATFQYQNAATIEGVEVQNANGESCGGSLELSFAHSCNSVFAPLGAKLGAEKLVATAQKFGFNEDPLVAGAARSTIPAAGEIGDDLAVGSSAIGQGKVLATPLQMALVAATIGADGMRPKPTLLKGADPERVRATSKSVARTIKSYMRTVVTDGTGGAAALPGIKVSGKTGTAELRTTVKEEPAPELADPNTPPPEDDTTDTDAWFVAFAPYSKPSIAVAVMLVGQGTGGDTAAPAAGAVLKAALS</sequence>
<dbReference type="Gene3D" id="3.90.1310.10">
    <property type="entry name" value="Penicillin-binding protein 2a (Domain 2)"/>
    <property type="match status" value="1"/>
</dbReference>
<feature type="domain" description="Penicillin-binding protein transpeptidase" evidence="5">
    <location>
        <begin position="281"/>
        <end position="568"/>
    </location>
</feature>
<dbReference type="Pfam" id="PF00905">
    <property type="entry name" value="Transpeptidase"/>
    <property type="match status" value="1"/>
</dbReference>
<dbReference type="Proteomes" id="UP001149140">
    <property type="component" value="Unassembled WGS sequence"/>
</dbReference>
<evidence type="ECO:0000313" key="9">
    <source>
        <dbReference type="Proteomes" id="UP001149140"/>
    </source>
</evidence>
<dbReference type="PANTHER" id="PTHR30627:SF24">
    <property type="entry name" value="PENICILLIN-BINDING PROTEIN 4B"/>
    <property type="match status" value="1"/>
</dbReference>
<protein>
    <submittedName>
        <fullName evidence="8">Penicillin-binding transpeptidase domain-containing protein</fullName>
    </submittedName>
</protein>
<evidence type="ECO:0000259" key="7">
    <source>
        <dbReference type="Pfam" id="PF05223"/>
    </source>
</evidence>
<dbReference type="AlphaFoldDB" id="A0A9X3MWD0"/>
<dbReference type="InterPro" id="IPR012338">
    <property type="entry name" value="Beta-lactam/transpept-like"/>
</dbReference>
<dbReference type="GO" id="GO:0071972">
    <property type="term" value="F:peptidoglycan L,D-transpeptidase activity"/>
    <property type="evidence" value="ECO:0007669"/>
    <property type="project" value="TreeGrafter"/>
</dbReference>